<proteinExistence type="predicted"/>
<name>A0A3S0HKA1_9BACT</name>
<evidence type="ECO:0000313" key="3">
    <source>
        <dbReference type="Proteomes" id="UP000282184"/>
    </source>
</evidence>
<comment type="caution">
    <text evidence="2">The sequence shown here is derived from an EMBL/GenBank/DDBJ whole genome shotgun (WGS) entry which is preliminary data.</text>
</comment>
<gene>
    <name evidence="2" type="ORF">EJV47_22640</name>
</gene>
<sequence length="145" mass="15829">MNTSTTALWKRFSCLAGLLVGLLLSAPRAEAQTWLVSTDPYVKIGVSDKFGQLGAYTAKFIVTNQTTGKEYTLVREVEKGQNGIDVLFPSPATENEYFKTETGIAANSQPGNYTWQCEVGGKRVAGGRFVMPTVSNDVTVVDKRR</sequence>
<feature type="signal peptide" evidence="1">
    <location>
        <begin position="1"/>
        <end position="31"/>
    </location>
</feature>
<accession>A0A3S0HKA1</accession>
<feature type="chain" id="PRO_5018549440" evidence="1">
    <location>
        <begin position="32"/>
        <end position="145"/>
    </location>
</feature>
<dbReference type="EMBL" id="RXOF01000016">
    <property type="protein sequence ID" value="RTQ46326.1"/>
    <property type="molecule type" value="Genomic_DNA"/>
</dbReference>
<dbReference type="OrthoDB" id="883012at2"/>
<evidence type="ECO:0000313" key="2">
    <source>
        <dbReference type="EMBL" id="RTQ46326.1"/>
    </source>
</evidence>
<organism evidence="2 3">
    <name type="scientific">Hymenobacter gummosus</name>
    <dbReference type="NCBI Taxonomy" id="1776032"/>
    <lineage>
        <taxon>Bacteria</taxon>
        <taxon>Pseudomonadati</taxon>
        <taxon>Bacteroidota</taxon>
        <taxon>Cytophagia</taxon>
        <taxon>Cytophagales</taxon>
        <taxon>Hymenobacteraceae</taxon>
        <taxon>Hymenobacter</taxon>
    </lineage>
</organism>
<keyword evidence="3" id="KW-1185">Reference proteome</keyword>
<protein>
    <submittedName>
        <fullName evidence="2">Uncharacterized protein</fullName>
    </submittedName>
</protein>
<reference evidence="2 3" key="1">
    <citation type="submission" date="2018-12" db="EMBL/GenBank/DDBJ databases">
        <title>Hymenobacter gummosus sp. nov., isolated from a spring.</title>
        <authorList>
            <person name="Nie L."/>
        </authorList>
    </citation>
    <scope>NUCLEOTIDE SEQUENCE [LARGE SCALE GENOMIC DNA]</scope>
    <source>
        <strain evidence="2 3">KCTC 52166</strain>
    </source>
</reference>
<dbReference type="Proteomes" id="UP000282184">
    <property type="component" value="Unassembled WGS sequence"/>
</dbReference>
<evidence type="ECO:0000256" key="1">
    <source>
        <dbReference type="SAM" id="SignalP"/>
    </source>
</evidence>
<dbReference type="RefSeq" id="WP_126695490.1">
    <property type="nucleotide sequence ID" value="NZ_RXOF01000016.1"/>
</dbReference>
<dbReference type="AlphaFoldDB" id="A0A3S0HKA1"/>
<keyword evidence="1" id="KW-0732">Signal</keyword>